<proteinExistence type="predicted"/>
<dbReference type="Proteomes" id="UP000609064">
    <property type="component" value="Unassembled WGS sequence"/>
</dbReference>
<keyword evidence="2" id="KW-1185">Reference proteome</keyword>
<organism evidence="1 2">
    <name type="scientific">Emticicia aquatilis</name>
    <dbReference type="NCBI Taxonomy" id="1537369"/>
    <lineage>
        <taxon>Bacteria</taxon>
        <taxon>Pseudomonadati</taxon>
        <taxon>Bacteroidota</taxon>
        <taxon>Cytophagia</taxon>
        <taxon>Cytophagales</taxon>
        <taxon>Leadbetterellaceae</taxon>
        <taxon>Emticicia</taxon>
    </lineage>
</organism>
<name>A0A917DMS4_9BACT</name>
<reference evidence="1" key="2">
    <citation type="submission" date="2020-09" db="EMBL/GenBank/DDBJ databases">
        <authorList>
            <person name="Sun Q."/>
            <person name="Zhou Y."/>
        </authorList>
    </citation>
    <scope>NUCLEOTIDE SEQUENCE</scope>
    <source>
        <strain evidence="1">CGMCC 1.15958</strain>
    </source>
</reference>
<dbReference type="AlphaFoldDB" id="A0A917DMS4"/>
<dbReference type="EMBL" id="BMKK01000003">
    <property type="protein sequence ID" value="GGD52369.1"/>
    <property type="molecule type" value="Genomic_DNA"/>
</dbReference>
<accession>A0A917DMS4</accession>
<sequence>MKKELNILGIDESKVKINPNIPKINLETPEIKSHLSKVSNLLKNVKIPF</sequence>
<dbReference type="RefSeq" id="WP_188765515.1">
    <property type="nucleotide sequence ID" value="NZ_BMKK01000003.1"/>
</dbReference>
<gene>
    <name evidence="1" type="ORF">GCM10011514_15750</name>
</gene>
<evidence type="ECO:0000313" key="1">
    <source>
        <dbReference type="EMBL" id="GGD52369.1"/>
    </source>
</evidence>
<evidence type="ECO:0000313" key="2">
    <source>
        <dbReference type="Proteomes" id="UP000609064"/>
    </source>
</evidence>
<comment type="caution">
    <text evidence="1">The sequence shown here is derived from an EMBL/GenBank/DDBJ whole genome shotgun (WGS) entry which is preliminary data.</text>
</comment>
<reference evidence="1" key="1">
    <citation type="journal article" date="2014" name="Int. J. Syst. Evol. Microbiol.">
        <title>Complete genome sequence of Corynebacterium casei LMG S-19264T (=DSM 44701T), isolated from a smear-ripened cheese.</title>
        <authorList>
            <consortium name="US DOE Joint Genome Institute (JGI-PGF)"/>
            <person name="Walter F."/>
            <person name="Albersmeier A."/>
            <person name="Kalinowski J."/>
            <person name="Ruckert C."/>
        </authorList>
    </citation>
    <scope>NUCLEOTIDE SEQUENCE</scope>
    <source>
        <strain evidence="1">CGMCC 1.15958</strain>
    </source>
</reference>
<protein>
    <submittedName>
        <fullName evidence="1">Uncharacterized protein</fullName>
    </submittedName>
</protein>